<accession>A0AA41WPG4</accession>
<sequence length="62" mass="6761">MQTQIKHLKGDDVPKAWRPTWAVCWVVEVDGQIIAGPYASREEAEAAASGEEDPKLSQTPAP</sequence>
<dbReference type="AlphaFoldDB" id="A0AA41WPG4"/>
<comment type="caution">
    <text evidence="2">The sequence shown here is derived from an EMBL/GenBank/DDBJ whole genome shotgun (WGS) entry which is preliminary data.</text>
</comment>
<feature type="region of interest" description="Disordered" evidence="1">
    <location>
        <begin position="41"/>
        <end position="62"/>
    </location>
</feature>
<organism evidence="2 5">
    <name type="scientific">Stutzerimonas nitrititolerans</name>
    <dbReference type="NCBI Taxonomy" id="2482751"/>
    <lineage>
        <taxon>Bacteria</taxon>
        <taxon>Pseudomonadati</taxon>
        <taxon>Pseudomonadota</taxon>
        <taxon>Gammaproteobacteria</taxon>
        <taxon>Pseudomonadales</taxon>
        <taxon>Pseudomonadaceae</taxon>
        <taxon>Stutzerimonas</taxon>
    </lineage>
</organism>
<evidence type="ECO:0000313" key="4">
    <source>
        <dbReference type="Proteomes" id="UP000269134"/>
    </source>
</evidence>
<keyword evidence="4" id="KW-1185">Reference proteome</keyword>
<name>A0AA41WPG4_9GAMM</name>
<dbReference type="GeneID" id="84609110"/>
<dbReference type="EMBL" id="RFFL01000005">
    <property type="protein sequence ID" value="RMI01616.1"/>
    <property type="molecule type" value="Genomic_DNA"/>
</dbReference>
<proteinExistence type="predicted"/>
<evidence type="ECO:0000313" key="5">
    <source>
        <dbReference type="Proteomes" id="UP001165292"/>
    </source>
</evidence>
<reference evidence="3 4" key="1">
    <citation type="submission" date="2018-10" db="EMBL/GenBank/DDBJ databases">
        <title>Pseudomonas sp. GL14 genome.</title>
        <authorList>
            <person name="Peng J."/>
            <person name="Liu Z.-P."/>
        </authorList>
    </citation>
    <scope>NUCLEOTIDE SEQUENCE [LARGE SCALE GENOMIC DNA]</scope>
    <source>
        <strain evidence="3 4">GL14</strain>
    </source>
</reference>
<gene>
    <name evidence="3" type="ORF">EA795_08695</name>
    <name evidence="2" type="ORF">NJF43_12305</name>
</gene>
<reference evidence="2" key="2">
    <citation type="submission" date="2022-06" db="EMBL/GenBank/DDBJ databases">
        <title>Detection of beta-lactamases in bacteria of animal origin.</title>
        <authorList>
            <person name="Mlynarcik P."/>
            <person name="Zdarska V."/>
            <person name="Chudobova H."/>
            <person name="Prochazkova P."/>
            <person name="Hricova K."/>
            <person name="Mezerova K."/>
            <person name="Bardon J."/>
            <person name="Dolejska M."/>
            <person name="Sukkar I."/>
            <person name="Kolar M."/>
        </authorList>
    </citation>
    <scope>NUCLEOTIDE SEQUENCE</scope>
    <source>
        <strain evidence="2">S 300-3</strain>
    </source>
</reference>
<dbReference type="RefSeq" id="WP_065984179.1">
    <property type="nucleotide sequence ID" value="NZ_DALYPK010000003.1"/>
</dbReference>
<dbReference type="EMBL" id="JAMYBS010000013">
    <property type="protein sequence ID" value="MCO7545536.1"/>
    <property type="molecule type" value="Genomic_DNA"/>
</dbReference>
<dbReference type="Proteomes" id="UP000269134">
    <property type="component" value="Unassembled WGS sequence"/>
</dbReference>
<evidence type="ECO:0000256" key="1">
    <source>
        <dbReference type="SAM" id="MobiDB-lite"/>
    </source>
</evidence>
<dbReference type="Proteomes" id="UP001165292">
    <property type="component" value="Unassembled WGS sequence"/>
</dbReference>
<protein>
    <submittedName>
        <fullName evidence="2">Uncharacterized protein</fullName>
    </submittedName>
</protein>
<evidence type="ECO:0000313" key="3">
    <source>
        <dbReference type="EMBL" id="RMI01616.1"/>
    </source>
</evidence>
<evidence type="ECO:0000313" key="2">
    <source>
        <dbReference type="EMBL" id="MCO7545536.1"/>
    </source>
</evidence>